<organism evidence="2 3">
    <name type="scientific">Oryza sativa subsp. japonica</name>
    <name type="common">Rice</name>
    <dbReference type="NCBI Taxonomy" id="39947"/>
    <lineage>
        <taxon>Eukaryota</taxon>
        <taxon>Viridiplantae</taxon>
        <taxon>Streptophyta</taxon>
        <taxon>Embryophyta</taxon>
        <taxon>Tracheophyta</taxon>
        <taxon>Spermatophyta</taxon>
        <taxon>Magnoliopsida</taxon>
        <taxon>Liliopsida</taxon>
        <taxon>Poales</taxon>
        <taxon>Poaceae</taxon>
        <taxon>BOP clade</taxon>
        <taxon>Oryzoideae</taxon>
        <taxon>Oryzeae</taxon>
        <taxon>Oryzinae</taxon>
        <taxon>Oryza</taxon>
        <taxon>Oryza sativa</taxon>
    </lineage>
</organism>
<sequence length="213" mass="22433">MDGGSMCAGDDVGTSMATATAADRSERAMTLELRSRASAPERGRRQVRRAATLLPFACGVGVVFVLRSDFPDELAEEPEEEQIGGGRASPAYSGHRRRAGWLRSPLLHLPATPVDRLTRPPPDLGVSEDEVAYATIPAGHAAVADFPGMMALFSCLRASSPLLAAADPFVLSIVFKSCAATTDARFLMHAFAVRSSSVSSVFSVAAAEPLEVA</sequence>
<evidence type="ECO:0000313" key="2">
    <source>
        <dbReference type="EMBL" id="BAD69016.1"/>
    </source>
</evidence>
<gene>
    <name evidence="2" type="primary">P0491D10.18</name>
</gene>
<dbReference type="AlphaFoldDB" id="Q5VNG3"/>
<name>Q5VNG3_ORYSJ</name>
<accession>Q5VNG3</accession>
<evidence type="ECO:0000313" key="3">
    <source>
        <dbReference type="Proteomes" id="UP000000763"/>
    </source>
</evidence>
<dbReference type="Proteomes" id="UP000000763">
    <property type="component" value="Chromosome 6"/>
</dbReference>
<proteinExistence type="predicted"/>
<evidence type="ECO:0000256" key="1">
    <source>
        <dbReference type="SAM" id="MobiDB-lite"/>
    </source>
</evidence>
<dbReference type="EMBL" id="AP004791">
    <property type="protein sequence ID" value="BAD69016.1"/>
    <property type="molecule type" value="Genomic_DNA"/>
</dbReference>
<feature type="region of interest" description="Disordered" evidence="1">
    <location>
        <begin position="75"/>
        <end position="94"/>
    </location>
</feature>
<reference evidence="3" key="1">
    <citation type="journal article" date="2005" name="Nature">
        <title>The map-based sequence of the rice genome.</title>
        <authorList>
            <consortium name="International rice genome sequencing project (IRGSP)"/>
            <person name="Matsumoto T."/>
            <person name="Wu J."/>
            <person name="Kanamori H."/>
            <person name="Katayose Y."/>
            <person name="Fujisawa M."/>
            <person name="Namiki N."/>
            <person name="Mizuno H."/>
            <person name="Yamamoto K."/>
            <person name="Antonio B.A."/>
            <person name="Baba T."/>
            <person name="Sakata K."/>
            <person name="Nagamura Y."/>
            <person name="Aoki H."/>
            <person name="Arikawa K."/>
            <person name="Arita K."/>
            <person name="Bito T."/>
            <person name="Chiden Y."/>
            <person name="Fujitsuka N."/>
            <person name="Fukunaka R."/>
            <person name="Hamada M."/>
            <person name="Harada C."/>
            <person name="Hayashi A."/>
            <person name="Hijishita S."/>
            <person name="Honda M."/>
            <person name="Hosokawa S."/>
            <person name="Ichikawa Y."/>
            <person name="Idonuma A."/>
            <person name="Iijima M."/>
            <person name="Ikeda M."/>
            <person name="Ikeno M."/>
            <person name="Ito K."/>
            <person name="Ito S."/>
            <person name="Ito T."/>
            <person name="Ito Y."/>
            <person name="Ito Y."/>
            <person name="Iwabuchi A."/>
            <person name="Kamiya K."/>
            <person name="Karasawa W."/>
            <person name="Kurita K."/>
            <person name="Katagiri S."/>
            <person name="Kikuta A."/>
            <person name="Kobayashi H."/>
            <person name="Kobayashi N."/>
            <person name="Machita K."/>
            <person name="Maehara T."/>
            <person name="Masukawa M."/>
            <person name="Mizubayashi T."/>
            <person name="Mukai Y."/>
            <person name="Nagasaki H."/>
            <person name="Nagata Y."/>
            <person name="Naito S."/>
            <person name="Nakashima M."/>
            <person name="Nakama Y."/>
            <person name="Nakamichi Y."/>
            <person name="Nakamura M."/>
            <person name="Meguro A."/>
            <person name="Negishi M."/>
            <person name="Ohta I."/>
            <person name="Ohta T."/>
            <person name="Okamoto M."/>
            <person name="Ono N."/>
            <person name="Saji S."/>
            <person name="Sakaguchi M."/>
            <person name="Sakai K."/>
            <person name="Shibata M."/>
            <person name="Shimokawa T."/>
            <person name="Song J."/>
            <person name="Takazaki Y."/>
            <person name="Terasawa K."/>
            <person name="Tsugane M."/>
            <person name="Tsuji K."/>
            <person name="Ueda S."/>
            <person name="Waki K."/>
            <person name="Yamagata H."/>
            <person name="Yamamoto M."/>
            <person name="Yamamoto S."/>
            <person name="Yamane H."/>
            <person name="Yoshiki S."/>
            <person name="Yoshihara R."/>
            <person name="Yukawa K."/>
            <person name="Zhong H."/>
            <person name="Yano M."/>
            <person name="Yuan Q."/>
            <person name="Ouyang S."/>
            <person name="Liu J."/>
            <person name="Jones K.M."/>
            <person name="Gansberger K."/>
            <person name="Moffat K."/>
            <person name="Hill J."/>
            <person name="Bera J."/>
            <person name="Fadrosh D."/>
            <person name="Jin S."/>
            <person name="Johri S."/>
            <person name="Kim M."/>
            <person name="Overton L."/>
            <person name="Reardon M."/>
            <person name="Tsitrin T."/>
            <person name="Vuong H."/>
            <person name="Weaver B."/>
            <person name="Ciecko A."/>
            <person name="Tallon L."/>
            <person name="Jackson J."/>
            <person name="Pai G."/>
            <person name="Aken S.V."/>
            <person name="Utterback T."/>
            <person name="Reidmuller S."/>
            <person name="Feldblyum T."/>
            <person name="Hsiao J."/>
            <person name="Zismann V."/>
            <person name="Iobst S."/>
            <person name="de Vazeille A.R."/>
            <person name="Buell C.R."/>
            <person name="Ying K."/>
            <person name="Li Y."/>
            <person name="Lu T."/>
            <person name="Huang Y."/>
            <person name="Zhao Q."/>
            <person name="Feng Q."/>
            <person name="Zhang L."/>
            <person name="Zhu J."/>
            <person name="Weng Q."/>
            <person name="Mu J."/>
            <person name="Lu Y."/>
            <person name="Fan D."/>
            <person name="Liu Y."/>
            <person name="Guan J."/>
            <person name="Zhang Y."/>
            <person name="Yu S."/>
            <person name="Liu X."/>
            <person name="Zhang Y."/>
            <person name="Hong G."/>
            <person name="Han B."/>
            <person name="Choisne N."/>
            <person name="Demange N."/>
            <person name="Orjeda G."/>
            <person name="Samain S."/>
            <person name="Cattolico L."/>
            <person name="Pelletier E."/>
            <person name="Couloux A."/>
            <person name="Segurens B."/>
            <person name="Wincker P."/>
            <person name="D'Hont A."/>
            <person name="Scarpelli C."/>
            <person name="Weissenbach J."/>
            <person name="Salanoubat M."/>
            <person name="Quetier F."/>
            <person name="Yu Y."/>
            <person name="Kim H.R."/>
            <person name="Rambo T."/>
            <person name="Currie J."/>
            <person name="Collura K."/>
            <person name="Luo M."/>
            <person name="Yang T."/>
            <person name="Ammiraju J.S.S."/>
            <person name="Engler F."/>
            <person name="Soderlund C."/>
            <person name="Wing R.A."/>
            <person name="Palmer L.E."/>
            <person name="de la Bastide M."/>
            <person name="Spiegel L."/>
            <person name="Nascimento L."/>
            <person name="Zutavern T."/>
            <person name="O'Shaughnessy A."/>
            <person name="Dike S."/>
            <person name="Dedhia N."/>
            <person name="Preston R."/>
            <person name="Balija V."/>
            <person name="McCombie W.R."/>
            <person name="Chow T."/>
            <person name="Chen H."/>
            <person name="Chung M."/>
            <person name="Chen C."/>
            <person name="Shaw J."/>
            <person name="Wu H."/>
            <person name="Hsiao K."/>
            <person name="Chao Y."/>
            <person name="Chu M."/>
            <person name="Cheng C."/>
            <person name="Hour A."/>
            <person name="Lee P."/>
            <person name="Lin S."/>
            <person name="Lin Y."/>
            <person name="Liou J."/>
            <person name="Liu S."/>
            <person name="Hsing Y."/>
            <person name="Raghuvanshi S."/>
            <person name="Mohanty A."/>
            <person name="Bharti A.K."/>
            <person name="Gaur A."/>
            <person name="Gupta V."/>
            <person name="Kumar D."/>
            <person name="Ravi V."/>
            <person name="Vij S."/>
            <person name="Kapur A."/>
            <person name="Khurana P."/>
            <person name="Khurana P."/>
            <person name="Khurana J.P."/>
            <person name="Tyagi A.K."/>
            <person name="Gaikwad K."/>
            <person name="Singh A."/>
            <person name="Dalal V."/>
            <person name="Srivastava S."/>
            <person name="Dixit A."/>
            <person name="Pal A.K."/>
            <person name="Ghazi I.A."/>
            <person name="Yadav M."/>
            <person name="Pandit A."/>
            <person name="Bhargava A."/>
            <person name="Sureshbabu K."/>
            <person name="Batra K."/>
            <person name="Sharma T.R."/>
            <person name="Mohapatra T."/>
            <person name="Singh N.K."/>
            <person name="Messing J."/>
            <person name="Nelson A.B."/>
            <person name="Fuks G."/>
            <person name="Kavchok S."/>
            <person name="Keizer G."/>
            <person name="Linton E."/>
            <person name="Llaca V."/>
            <person name="Song R."/>
            <person name="Tanyolac B."/>
            <person name="Young S."/>
            <person name="Ho-Il K."/>
            <person name="Hahn J.H."/>
            <person name="Sangsakoo G."/>
            <person name="Vanavichit A."/>
            <person name="de Mattos Luiz.A.T."/>
            <person name="Zimmer P.D."/>
            <person name="Malone G."/>
            <person name="Dellagostin O."/>
            <person name="de Oliveira A.C."/>
            <person name="Bevan M."/>
            <person name="Bancroft I."/>
            <person name="Minx P."/>
            <person name="Cordum H."/>
            <person name="Wilson R."/>
            <person name="Cheng Z."/>
            <person name="Jin W."/>
            <person name="Jiang J."/>
            <person name="Leong S.A."/>
            <person name="Iwama H."/>
            <person name="Gojobori T."/>
            <person name="Itoh T."/>
            <person name="Niimura Y."/>
            <person name="Fujii Y."/>
            <person name="Habara T."/>
            <person name="Sakai H."/>
            <person name="Sato Y."/>
            <person name="Wilson G."/>
            <person name="Kumar K."/>
            <person name="McCouch S."/>
            <person name="Juretic N."/>
            <person name="Hoen D."/>
            <person name="Wright S."/>
            <person name="Bruskiewich R."/>
            <person name="Bureau T."/>
            <person name="Miyao A."/>
            <person name="Hirochika H."/>
            <person name="Nishikawa T."/>
            <person name="Kadowaki K."/>
            <person name="Sugiura M."/>
            <person name="Burr B."/>
            <person name="Sasaki T."/>
        </authorList>
    </citation>
    <scope>NUCLEOTIDE SEQUENCE [LARGE SCALE GENOMIC DNA]</scope>
    <source>
        <strain evidence="3">cv. Nipponbare</strain>
    </source>
</reference>
<reference evidence="3" key="2">
    <citation type="journal article" date="2008" name="Nucleic Acids Res.">
        <title>The rice annotation project database (RAP-DB): 2008 update.</title>
        <authorList>
            <consortium name="The rice annotation project (RAP)"/>
        </authorList>
    </citation>
    <scope>GENOME REANNOTATION</scope>
    <source>
        <strain evidence="3">cv. Nipponbare</strain>
    </source>
</reference>
<protein>
    <submittedName>
        <fullName evidence="2">Uncharacterized protein</fullName>
    </submittedName>
</protein>